<accession>A0A2T8HWR4</accession>
<organism evidence="3 4">
    <name type="scientific">Pararhodobacter oceanensis</name>
    <dbReference type="NCBI Taxonomy" id="2172121"/>
    <lineage>
        <taxon>Bacteria</taxon>
        <taxon>Pseudomonadati</taxon>
        <taxon>Pseudomonadota</taxon>
        <taxon>Alphaproteobacteria</taxon>
        <taxon>Rhodobacterales</taxon>
        <taxon>Paracoccaceae</taxon>
        <taxon>Pararhodobacter</taxon>
    </lineage>
</organism>
<dbReference type="EMBL" id="QDKM01000002">
    <property type="protein sequence ID" value="PVH29880.1"/>
    <property type="molecule type" value="Genomic_DNA"/>
</dbReference>
<protein>
    <recommendedName>
        <fullName evidence="2">DUF4174 domain-containing protein</fullName>
    </recommendedName>
</protein>
<evidence type="ECO:0000256" key="1">
    <source>
        <dbReference type="ARBA" id="ARBA00022729"/>
    </source>
</evidence>
<dbReference type="InterPro" id="IPR025232">
    <property type="entry name" value="DUF4174"/>
</dbReference>
<reference evidence="3 4" key="1">
    <citation type="submission" date="2018-04" db="EMBL/GenBank/DDBJ databases">
        <title>Pararhodobacter oceanense sp. nov., isolated from marine intertidal sediment.</title>
        <authorList>
            <person name="Wang X.-L."/>
            <person name="Du Z.-J."/>
        </authorList>
    </citation>
    <scope>NUCLEOTIDE SEQUENCE [LARGE SCALE GENOMIC DNA]</scope>
    <source>
        <strain evidence="3 4">AM505</strain>
    </source>
</reference>
<proteinExistence type="predicted"/>
<evidence type="ECO:0000313" key="4">
    <source>
        <dbReference type="Proteomes" id="UP000245911"/>
    </source>
</evidence>
<keyword evidence="4" id="KW-1185">Reference proteome</keyword>
<dbReference type="AlphaFoldDB" id="A0A2T8HWR4"/>
<evidence type="ECO:0000313" key="3">
    <source>
        <dbReference type="EMBL" id="PVH29880.1"/>
    </source>
</evidence>
<evidence type="ECO:0000259" key="2">
    <source>
        <dbReference type="Pfam" id="PF13778"/>
    </source>
</evidence>
<dbReference type="OrthoDB" id="7362103at2"/>
<sequence>MSSTGVFPARLPISLTEGEPSPMKLSLLGLVLIAIASAPVAAQSTDAPVADVIPEALTETGDAPVAAETVAELETLLIVDASEVDPEDFLWDRRIVAVLANSPRDPAFIRQMEDIRARAADLLERDVVVIFDGDRNSGSLLRQRLRPRGFMLAIIEKDGQIKQRRPAPRSVREISSAIDHFPLRQQEMLERRPAGR</sequence>
<comment type="caution">
    <text evidence="3">The sequence shown here is derived from an EMBL/GenBank/DDBJ whole genome shotgun (WGS) entry which is preliminary data.</text>
</comment>
<dbReference type="Pfam" id="PF13778">
    <property type="entry name" value="DUF4174"/>
    <property type="match status" value="1"/>
</dbReference>
<gene>
    <name evidence="3" type="ORF">DDE20_07230</name>
</gene>
<name>A0A2T8HWR4_9RHOB</name>
<keyword evidence="1" id="KW-0732">Signal</keyword>
<dbReference type="Proteomes" id="UP000245911">
    <property type="component" value="Unassembled WGS sequence"/>
</dbReference>
<feature type="domain" description="DUF4174" evidence="2">
    <location>
        <begin position="87"/>
        <end position="187"/>
    </location>
</feature>